<evidence type="ECO:0000313" key="1">
    <source>
        <dbReference type="EMBL" id="MBB6100538.1"/>
    </source>
</evidence>
<reference evidence="1 2" key="1">
    <citation type="submission" date="2020-08" db="EMBL/GenBank/DDBJ databases">
        <title>Above-ground endophytic microbial communities from plants in different locations in the United States.</title>
        <authorList>
            <person name="Frank C."/>
        </authorList>
    </citation>
    <scope>NUCLEOTIDE SEQUENCE [LARGE SCALE GENOMIC DNA]</scope>
    <source>
        <strain evidence="1 2">WP4_2_2</strain>
    </source>
</reference>
<name>A0A7W9TS96_9BURK</name>
<gene>
    <name evidence="1" type="ORF">F4827_000342</name>
</gene>
<proteinExistence type="predicted"/>
<organism evidence="1 2">
    <name type="scientific">Paraburkholderia bannensis</name>
    <dbReference type="NCBI Taxonomy" id="765414"/>
    <lineage>
        <taxon>Bacteria</taxon>
        <taxon>Pseudomonadati</taxon>
        <taxon>Pseudomonadota</taxon>
        <taxon>Betaproteobacteria</taxon>
        <taxon>Burkholderiales</taxon>
        <taxon>Burkholderiaceae</taxon>
        <taxon>Paraburkholderia</taxon>
    </lineage>
</organism>
<comment type="caution">
    <text evidence="1">The sequence shown here is derived from an EMBL/GenBank/DDBJ whole genome shotgun (WGS) entry which is preliminary data.</text>
</comment>
<dbReference type="AlphaFoldDB" id="A0A7W9TS96"/>
<evidence type="ECO:0000313" key="2">
    <source>
        <dbReference type="Proteomes" id="UP000571554"/>
    </source>
</evidence>
<keyword evidence="2" id="KW-1185">Reference proteome</keyword>
<dbReference type="EMBL" id="JACHBW010000001">
    <property type="protein sequence ID" value="MBB6100538.1"/>
    <property type="molecule type" value="Genomic_DNA"/>
</dbReference>
<protein>
    <submittedName>
        <fullName evidence="1">Uncharacterized protein</fullName>
    </submittedName>
</protein>
<accession>A0A7W9TS96</accession>
<dbReference type="Proteomes" id="UP000571554">
    <property type="component" value="Unassembled WGS sequence"/>
</dbReference>
<dbReference type="RefSeq" id="WP_183720417.1">
    <property type="nucleotide sequence ID" value="NZ_JACHBW010000001.1"/>
</dbReference>
<sequence>MNSNFAVDPACPGMHHQSLYAALRDPVVRRLADEAVFAASKLFAAYGRLNEITRAVEMADDCGQSVAIVLRARIGDLLSRHDVMRQHKADLDRFAADQRERFRVDIARCTALLINAPRKIEALQMEVRTYDQARAKFAEKLSEAGLDAEAIQRAGVKPDESDLAEWARAIETAERDLQIAREFLAGAPLYHAELLSGLSNG</sequence>